<feature type="transmembrane region" description="Helical" evidence="2">
    <location>
        <begin position="69"/>
        <end position="90"/>
    </location>
</feature>
<protein>
    <recommendedName>
        <fullName evidence="5">Transmembrane protein</fullName>
    </recommendedName>
</protein>
<dbReference type="AlphaFoldDB" id="A0A5F7ZXW5"/>
<organism evidence="3 4">
    <name type="scientific">Macaca mulatta</name>
    <name type="common">Rhesus macaque</name>
    <dbReference type="NCBI Taxonomy" id="9544"/>
    <lineage>
        <taxon>Eukaryota</taxon>
        <taxon>Metazoa</taxon>
        <taxon>Chordata</taxon>
        <taxon>Craniata</taxon>
        <taxon>Vertebrata</taxon>
        <taxon>Euteleostomi</taxon>
        <taxon>Mammalia</taxon>
        <taxon>Eutheria</taxon>
        <taxon>Euarchontoglires</taxon>
        <taxon>Primates</taxon>
        <taxon>Haplorrhini</taxon>
        <taxon>Catarrhini</taxon>
        <taxon>Cercopithecidae</taxon>
        <taxon>Cercopithecinae</taxon>
        <taxon>Macaca</taxon>
    </lineage>
</organism>
<keyword evidence="2" id="KW-0472">Membrane</keyword>
<reference evidence="3" key="3">
    <citation type="submission" date="2025-08" db="UniProtKB">
        <authorList>
            <consortium name="Ensembl"/>
        </authorList>
    </citation>
    <scope>IDENTIFICATION</scope>
    <source>
        <strain evidence="3">17573</strain>
    </source>
</reference>
<feature type="region of interest" description="Disordered" evidence="1">
    <location>
        <begin position="122"/>
        <end position="142"/>
    </location>
</feature>
<keyword evidence="4" id="KW-1185">Reference proteome</keyword>
<evidence type="ECO:0000313" key="4">
    <source>
        <dbReference type="Proteomes" id="UP000006718"/>
    </source>
</evidence>
<evidence type="ECO:0000313" key="3">
    <source>
        <dbReference type="Ensembl" id="ENSMMUP00000070502.1"/>
    </source>
</evidence>
<feature type="compositionally biased region" description="Polar residues" evidence="1">
    <location>
        <begin position="125"/>
        <end position="142"/>
    </location>
</feature>
<keyword evidence="2" id="KW-0812">Transmembrane</keyword>
<dbReference type="Proteomes" id="UP000006718">
    <property type="component" value="Chromosome 1"/>
</dbReference>
<evidence type="ECO:0000256" key="1">
    <source>
        <dbReference type="SAM" id="MobiDB-lite"/>
    </source>
</evidence>
<proteinExistence type="predicted"/>
<keyword evidence="2" id="KW-1133">Transmembrane helix</keyword>
<sequence>MGSGAPGFLGSALPAWELSLALPRRVSVFLCSVPPSVLQFVPLHLSLWFSQSLFAPHCLCLSLHLSSFAGFSLSLFCPCFGLSLSLSLYFQSASFCFRSFLCMSLSPAFPFSSHAVLSRGPSGFTEPQAQTGVRRSRNSPVR</sequence>
<evidence type="ECO:0000256" key="2">
    <source>
        <dbReference type="SAM" id="Phobius"/>
    </source>
</evidence>
<reference evidence="4" key="1">
    <citation type="journal article" date="2007" name="Science">
        <title>Evolutionary and biomedical insights from the rhesus macaque genome.</title>
        <authorList>
            <person name="Gibbs R.A."/>
            <person name="Rogers J."/>
            <person name="Katze M.G."/>
            <person name="Bumgarner R."/>
            <person name="Weinstock G.M."/>
            <person name="Mardis E.R."/>
            <person name="Remington K.A."/>
            <person name="Strausberg R.L."/>
            <person name="Venter J.C."/>
            <person name="Wilson R.K."/>
            <person name="Batzer M.A."/>
            <person name="Bustamante C.D."/>
            <person name="Eichler E.E."/>
            <person name="Hahn M.W."/>
            <person name="Hardison R.C."/>
            <person name="Makova K.D."/>
            <person name="Miller W."/>
            <person name="Milosavljevic A."/>
            <person name="Palermo R.E."/>
            <person name="Siepel A."/>
            <person name="Sikela J.M."/>
            <person name="Attaway T."/>
            <person name="Bell S."/>
            <person name="Bernard K.E."/>
            <person name="Buhay C.J."/>
            <person name="Chandrabose M.N."/>
            <person name="Dao M."/>
            <person name="Davis C."/>
            <person name="Delehaunty K.D."/>
            <person name="Ding Y."/>
            <person name="Dinh H.H."/>
            <person name="Dugan-Rocha S."/>
            <person name="Fulton L.A."/>
            <person name="Gabisi R.A."/>
            <person name="Garner T.T."/>
            <person name="Godfrey J."/>
            <person name="Hawes A.C."/>
            <person name="Hernandez J."/>
            <person name="Hines S."/>
            <person name="Holder M."/>
            <person name="Hume J."/>
            <person name="Jhangiani S.N."/>
            <person name="Joshi V."/>
            <person name="Khan Z.M."/>
            <person name="Kirkness E.F."/>
            <person name="Cree A."/>
            <person name="Fowler R.G."/>
            <person name="Lee S."/>
            <person name="Lewis L.R."/>
            <person name="Li Z."/>
            <person name="Liu Y.-S."/>
            <person name="Moore S.M."/>
            <person name="Muzny D."/>
            <person name="Nazareth L.V."/>
            <person name="Ngo D.N."/>
            <person name="Okwuonu G.O."/>
            <person name="Pai G."/>
            <person name="Parker D."/>
            <person name="Paul H.A."/>
            <person name="Pfannkoch C."/>
            <person name="Pohl C.S."/>
            <person name="Rogers Y.-H.C."/>
            <person name="Ruiz S.J."/>
            <person name="Sabo A."/>
            <person name="Santibanez J."/>
            <person name="Schneider B.W."/>
            <person name="Smith S.M."/>
            <person name="Sodergren E."/>
            <person name="Svatek A.F."/>
            <person name="Utterback T.R."/>
            <person name="Vattathil S."/>
            <person name="Warren W."/>
            <person name="White C.S."/>
            <person name="Chinwalla A.T."/>
            <person name="Feng Y."/>
            <person name="Halpern A.L."/>
            <person name="Hillier L.W."/>
            <person name="Huang X."/>
            <person name="Minx P."/>
            <person name="Nelson J.O."/>
            <person name="Pepin K.H."/>
            <person name="Qin X."/>
            <person name="Sutton G.G."/>
            <person name="Venter E."/>
            <person name="Walenz B.P."/>
            <person name="Wallis J.W."/>
            <person name="Worley K.C."/>
            <person name="Yang S.-P."/>
            <person name="Jones S.M."/>
            <person name="Marra M.A."/>
            <person name="Rocchi M."/>
            <person name="Schein J.E."/>
            <person name="Baertsch R."/>
            <person name="Clarke L."/>
            <person name="Csuros M."/>
            <person name="Glasscock J."/>
            <person name="Harris R.A."/>
            <person name="Havlak P."/>
            <person name="Jackson A.R."/>
            <person name="Jiang H."/>
            <person name="Liu Y."/>
            <person name="Messina D.N."/>
            <person name="Shen Y."/>
            <person name="Song H.X.-Z."/>
            <person name="Wylie T."/>
            <person name="Zhang L."/>
            <person name="Birney E."/>
            <person name="Han K."/>
            <person name="Konkel M.K."/>
            <person name="Lee J."/>
            <person name="Smit A.F.A."/>
            <person name="Ullmer B."/>
            <person name="Wang H."/>
            <person name="Xing J."/>
            <person name="Burhans R."/>
            <person name="Cheng Z."/>
            <person name="Karro J.E."/>
            <person name="Ma J."/>
            <person name="Raney B."/>
            <person name="She X."/>
            <person name="Cox M.J."/>
            <person name="Demuth J.P."/>
            <person name="Dumas L.J."/>
            <person name="Han S.-G."/>
            <person name="Hopkins J."/>
            <person name="Karimpour-Fard A."/>
            <person name="Kim Y.H."/>
            <person name="Pollack J.R."/>
            <person name="Vinar T."/>
            <person name="Addo-Quaye C."/>
            <person name="Degenhardt J."/>
            <person name="Denby A."/>
            <person name="Hubisz M.J."/>
            <person name="Indap A."/>
            <person name="Kosiol C."/>
            <person name="Lahn B.T."/>
            <person name="Lawson H.A."/>
            <person name="Marklein A."/>
            <person name="Nielsen R."/>
            <person name="Vallender E.J."/>
            <person name="Clark A.G."/>
            <person name="Ferguson B."/>
            <person name="Hernandez R.D."/>
            <person name="Hirani K."/>
            <person name="Kehrer-Sawatzki H."/>
            <person name="Kolb J."/>
            <person name="Patil S."/>
            <person name="Pu L.-L."/>
            <person name="Ren Y."/>
            <person name="Smith D.G."/>
            <person name="Wheeler D.A."/>
            <person name="Schenck I."/>
            <person name="Ball E.V."/>
            <person name="Chen R."/>
            <person name="Cooper D.N."/>
            <person name="Giardine B."/>
            <person name="Hsu F."/>
            <person name="Kent W.J."/>
            <person name="Lesk A."/>
            <person name="Nelson D.L."/>
            <person name="O'brien W.E."/>
            <person name="Pruefer K."/>
            <person name="Stenson P.D."/>
            <person name="Wallace J.C."/>
            <person name="Ke H."/>
            <person name="Liu X.-M."/>
            <person name="Wang P."/>
            <person name="Xiang A.P."/>
            <person name="Yang F."/>
            <person name="Barber G.P."/>
            <person name="Haussler D."/>
            <person name="Karolchik D."/>
            <person name="Kern A.D."/>
            <person name="Kuhn R.M."/>
            <person name="Smith K.E."/>
            <person name="Zwieg A.S."/>
        </authorList>
    </citation>
    <scope>NUCLEOTIDE SEQUENCE [LARGE SCALE GENOMIC DNA]</scope>
    <source>
        <strain evidence="4">17573</strain>
    </source>
</reference>
<evidence type="ECO:0008006" key="5">
    <source>
        <dbReference type="Google" id="ProtNLM"/>
    </source>
</evidence>
<dbReference type="VEuPathDB" id="HostDB:ENSMMUG00000055844"/>
<dbReference type="InParanoid" id="A0A5F7ZXW5"/>
<name>A0A5F7ZXW5_MACMU</name>
<dbReference type="Ensembl" id="ENSMMUT00000109565.1">
    <property type="protein sequence ID" value="ENSMMUP00000070502.1"/>
    <property type="gene ID" value="ENSMMUG00000055844.1"/>
</dbReference>
<reference evidence="3" key="4">
    <citation type="submission" date="2025-09" db="UniProtKB">
        <authorList>
            <consortium name="Ensembl"/>
        </authorList>
    </citation>
    <scope>IDENTIFICATION</scope>
    <source>
        <strain evidence="3">17573</strain>
    </source>
</reference>
<reference evidence="3" key="2">
    <citation type="submission" date="2019-01" db="EMBL/GenBank/DDBJ databases">
        <authorList>
            <person name="Graves T."/>
            <person name="Eichler E.E."/>
            <person name="Wilson R.K."/>
        </authorList>
    </citation>
    <scope>NUCLEOTIDE SEQUENCE [LARGE SCALE GENOMIC DNA]</scope>
    <source>
        <strain evidence="3">17573</strain>
    </source>
</reference>
<accession>A0A5F7ZXW5</accession>